<dbReference type="Pfam" id="PF03446">
    <property type="entry name" value="NAD_binding_2"/>
    <property type="match status" value="1"/>
</dbReference>
<dbReference type="Gene3D" id="3.40.50.720">
    <property type="entry name" value="NAD(P)-binding Rossmann-like Domain"/>
    <property type="match status" value="1"/>
</dbReference>
<comment type="similarity">
    <text evidence="1">Belongs to the HIBADH-related family.</text>
</comment>
<dbReference type="PIRSF" id="PIRSF000103">
    <property type="entry name" value="HIBADH"/>
    <property type="match status" value="1"/>
</dbReference>
<name>A0ABV5Z0E5_9ACTN</name>
<dbReference type="PANTHER" id="PTHR43580">
    <property type="entry name" value="OXIDOREDUCTASE GLYR1-RELATED"/>
    <property type="match status" value="1"/>
</dbReference>
<evidence type="ECO:0000256" key="1">
    <source>
        <dbReference type="ARBA" id="ARBA00009080"/>
    </source>
</evidence>
<gene>
    <name evidence="6" type="ORF">ACFFNX_47305</name>
</gene>
<evidence type="ECO:0000313" key="6">
    <source>
        <dbReference type="EMBL" id="MFB9839779.1"/>
    </source>
</evidence>
<dbReference type="InterPro" id="IPR006115">
    <property type="entry name" value="6PGDH_NADP-bd"/>
</dbReference>
<feature type="domain" description="6-phosphogluconate dehydrogenase NADP-binding" evidence="4">
    <location>
        <begin position="5"/>
        <end position="159"/>
    </location>
</feature>
<dbReference type="EMBL" id="JBHLZP010000809">
    <property type="protein sequence ID" value="MFB9839779.1"/>
    <property type="molecule type" value="Genomic_DNA"/>
</dbReference>
<sequence length="286" mass="30285">MDNLTIAVLGTGIMGEPIARNLLRAGFGVRAWNRTRAKAELLAEDGAVVCDEAAEAADGADVVVTMLHDGDAVEQVIAGVLPAMEEDAIWVQMSTVGAEATDRLAELARSRDVAYVDSPVLGTRKPAEDGALVVLASGPRDERVDRIFEAIGSRTMWIGEGTEASRLKLVANSWVLALTTAIGEAVALAEAFDIDPRLFLQAIEGGLMDTPYAHLKGEAIMKRELPATFRATGAAKDASLVAAAGRAAGANPRLTDAIREQFRRTIELGHGDEDMAAVYYAARSQG</sequence>
<dbReference type="Gene3D" id="1.10.1040.10">
    <property type="entry name" value="N-(1-d-carboxylethyl)-l-norvaline Dehydrogenase, domain 2"/>
    <property type="match status" value="1"/>
</dbReference>
<evidence type="ECO:0000259" key="5">
    <source>
        <dbReference type="Pfam" id="PF14833"/>
    </source>
</evidence>
<accession>A0ABV5Z0E5</accession>
<dbReference type="Pfam" id="PF14833">
    <property type="entry name" value="NAD_binding_11"/>
    <property type="match status" value="1"/>
</dbReference>
<evidence type="ECO:0000256" key="2">
    <source>
        <dbReference type="ARBA" id="ARBA00023002"/>
    </source>
</evidence>
<evidence type="ECO:0000259" key="4">
    <source>
        <dbReference type="Pfam" id="PF03446"/>
    </source>
</evidence>
<keyword evidence="2 6" id="KW-0560">Oxidoreductase</keyword>
<protein>
    <submittedName>
        <fullName evidence="6">NAD(P)-dependent oxidoreductase</fullName>
        <ecNumber evidence="6">1.1.-.-</ecNumber>
    </submittedName>
</protein>
<dbReference type="InterPro" id="IPR008927">
    <property type="entry name" value="6-PGluconate_DH-like_C_sf"/>
</dbReference>
<proteinExistence type="inferred from homology"/>
<dbReference type="InterPro" id="IPR036291">
    <property type="entry name" value="NAD(P)-bd_dom_sf"/>
</dbReference>
<dbReference type="InterPro" id="IPR013328">
    <property type="entry name" value="6PGD_dom2"/>
</dbReference>
<organism evidence="6 7">
    <name type="scientific">Actinoallomurus acaciae</name>
    <dbReference type="NCBI Taxonomy" id="502577"/>
    <lineage>
        <taxon>Bacteria</taxon>
        <taxon>Bacillati</taxon>
        <taxon>Actinomycetota</taxon>
        <taxon>Actinomycetes</taxon>
        <taxon>Streptosporangiales</taxon>
        <taxon>Thermomonosporaceae</taxon>
        <taxon>Actinoallomurus</taxon>
    </lineage>
</organism>
<dbReference type="EC" id="1.1.-.-" evidence="6"/>
<evidence type="ECO:0000313" key="7">
    <source>
        <dbReference type="Proteomes" id="UP001589627"/>
    </source>
</evidence>
<dbReference type="SUPFAM" id="SSF48179">
    <property type="entry name" value="6-phosphogluconate dehydrogenase C-terminal domain-like"/>
    <property type="match status" value="1"/>
</dbReference>
<comment type="caution">
    <text evidence="6">The sequence shown here is derived from an EMBL/GenBank/DDBJ whole genome shotgun (WGS) entry which is preliminary data.</text>
</comment>
<dbReference type="InterPro" id="IPR029154">
    <property type="entry name" value="HIBADH-like_NADP-bd"/>
</dbReference>
<dbReference type="Proteomes" id="UP001589627">
    <property type="component" value="Unassembled WGS sequence"/>
</dbReference>
<dbReference type="PANTHER" id="PTHR43580:SF2">
    <property type="entry name" value="CYTOKINE-LIKE NUCLEAR FACTOR N-PAC"/>
    <property type="match status" value="1"/>
</dbReference>
<evidence type="ECO:0000256" key="3">
    <source>
        <dbReference type="ARBA" id="ARBA00023027"/>
    </source>
</evidence>
<dbReference type="InterPro" id="IPR051265">
    <property type="entry name" value="HIBADH-related_NP60_sf"/>
</dbReference>
<dbReference type="SUPFAM" id="SSF51735">
    <property type="entry name" value="NAD(P)-binding Rossmann-fold domains"/>
    <property type="match status" value="1"/>
</dbReference>
<keyword evidence="3" id="KW-0520">NAD</keyword>
<keyword evidence="7" id="KW-1185">Reference proteome</keyword>
<dbReference type="GO" id="GO:0016491">
    <property type="term" value="F:oxidoreductase activity"/>
    <property type="evidence" value="ECO:0007669"/>
    <property type="project" value="UniProtKB-KW"/>
</dbReference>
<reference evidence="6 7" key="1">
    <citation type="submission" date="2024-09" db="EMBL/GenBank/DDBJ databases">
        <authorList>
            <person name="Sun Q."/>
            <person name="Mori K."/>
        </authorList>
    </citation>
    <scope>NUCLEOTIDE SEQUENCE [LARGE SCALE GENOMIC DNA]</scope>
    <source>
        <strain evidence="6 7">TBRC 0563</strain>
    </source>
</reference>
<dbReference type="InterPro" id="IPR015815">
    <property type="entry name" value="HIBADH-related"/>
</dbReference>
<feature type="domain" description="3-hydroxyisobutyrate dehydrogenase-like NAD-binding" evidence="5">
    <location>
        <begin position="165"/>
        <end position="279"/>
    </location>
</feature>
<dbReference type="RefSeq" id="WP_378212961.1">
    <property type="nucleotide sequence ID" value="NZ_JBHLZP010000809.1"/>
</dbReference>